<evidence type="ECO:0000259" key="8">
    <source>
        <dbReference type="Pfam" id="PF01545"/>
    </source>
</evidence>
<keyword evidence="11" id="KW-1185">Reference proteome</keyword>
<organism evidence="10 11">
    <name type="scientific">Faecalicatena orotica</name>
    <dbReference type="NCBI Taxonomy" id="1544"/>
    <lineage>
        <taxon>Bacteria</taxon>
        <taxon>Bacillati</taxon>
        <taxon>Bacillota</taxon>
        <taxon>Clostridia</taxon>
        <taxon>Lachnospirales</taxon>
        <taxon>Lachnospiraceae</taxon>
        <taxon>Faecalicatena</taxon>
    </lineage>
</organism>
<dbReference type="Pfam" id="PF16916">
    <property type="entry name" value="ZT_dimer"/>
    <property type="match status" value="1"/>
</dbReference>
<evidence type="ECO:0000256" key="5">
    <source>
        <dbReference type="ARBA" id="ARBA00022989"/>
    </source>
</evidence>
<evidence type="ECO:0000256" key="3">
    <source>
        <dbReference type="ARBA" id="ARBA00022448"/>
    </source>
</evidence>
<dbReference type="InterPro" id="IPR027470">
    <property type="entry name" value="Cation_efflux_CTD"/>
</dbReference>
<dbReference type="NCBIfam" id="TIGR01297">
    <property type="entry name" value="CDF"/>
    <property type="match status" value="1"/>
</dbReference>
<dbReference type="GO" id="GO:0016020">
    <property type="term" value="C:membrane"/>
    <property type="evidence" value="ECO:0007669"/>
    <property type="project" value="UniProtKB-SubCell"/>
</dbReference>
<protein>
    <submittedName>
        <fullName evidence="10">Cation diffusion facilitator family transporter</fullName>
    </submittedName>
</protein>
<dbReference type="Gene3D" id="1.20.1510.10">
    <property type="entry name" value="Cation efflux protein transmembrane domain"/>
    <property type="match status" value="1"/>
</dbReference>
<dbReference type="InterPro" id="IPR002524">
    <property type="entry name" value="Cation_efflux"/>
</dbReference>
<feature type="transmembrane region" description="Helical" evidence="7">
    <location>
        <begin position="126"/>
        <end position="145"/>
    </location>
</feature>
<dbReference type="AlphaFoldDB" id="A0A2Y9B835"/>
<keyword evidence="6 7" id="KW-0472">Membrane</keyword>
<evidence type="ECO:0000313" key="10">
    <source>
        <dbReference type="EMBL" id="PWJ32182.1"/>
    </source>
</evidence>
<comment type="similarity">
    <text evidence="2">Belongs to the cation diffusion facilitator (CDF) transporter (TC 2.A.4) family.</text>
</comment>
<evidence type="ECO:0000256" key="2">
    <source>
        <dbReference type="ARBA" id="ARBA00008114"/>
    </source>
</evidence>
<evidence type="ECO:0000259" key="9">
    <source>
        <dbReference type="Pfam" id="PF16916"/>
    </source>
</evidence>
<evidence type="ECO:0000256" key="4">
    <source>
        <dbReference type="ARBA" id="ARBA00022692"/>
    </source>
</evidence>
<evidence type="ECO:0000256" key="1">
    <source>
        <dbReference type="ARBA" id="ARBA00004141"/>
    </source>
</evidence>
<feature type="domain" description="Cation efflux protein transmembrane" evidence="8">
    <location>
        <begin position="21"/>
        <end position="212"/>
    </location>
</feature>
<feature type="transmembrane region" description="Helical" evidence="7">
    <location>
        <begin position="87"/>
        <end position="106"/>
    </location>
</feature>
<feature type="transmembrane region" description="Helical" evidence="7">
    <location>
        <begin position="24"/>
        <end position="44"/>
    </location>
</feature>
<dbReference type="Gene3D" id="3.30.70.1350">
    <property type="entry name" value="Cation efflux protein, cytoplasmic domain"/>
    <property type="match status" value="1"/>
</dbReference>
<dbReference type="SUPFAM" id="SSF160240">
    <property type="entry name" value="Cation efflux protein cytoplasmic domain-like"/>
    <property type="match status" value="1"/>
</dbReference>
<dbReference type="OrthoDB" id="9806522at2"/>
<accession>A0A2Y9B835</accession>
<evidence type="ECO:0000313" key="11">
    <source>
        <dbReference type="Proteomes" id="UP000245845"/>
    </source>
</evidence>
<dbReference type="InterPro" id="IPR050291">
    <property type="entry name" value="CDF_Transporter"/>
</dbReference>
<reference evidence="10 11" key="1">
    <citation type="submission" date="2018-05" db="EMBL/GenBank/DDBJ databases">
        <title>The Hungate 1000. A catalogue of reference genomes from the rumen microbiome.</title>
        <authorList>
            <person name="Kelly W."/>
        </authorList>
    </citation>
    <scope>NUCLEOTIDE SEQUENCE [LARGE SCALE GENOMIC DNA]</scope>
    <source>
        <strain evidence="10 11">NLAE-zl-C242</strain>
    </source>
</reference>
<dbReference type="FunFam" id="1.20.1510.10:FF:000006">
    <property type="entry name" value="Divalent cation efflux transporter"/>
    <property type="match status" value="1"/>
</dbReference>
<dbReference type="InterPro" id="IPR027469">
    <property type="entry name" value="Cation_efflux_TMD_sf"/>
</dbReference>
<name>A0A2Y9B835_9FIRM</name>
<evidence type="ECO:0000256" key="7">
    <source>
        <dbReference type="SAM" id="Phobius"/>
    </source>
</evidence>
<keyword evidence="4 7" id="KW-0812">Transmembrane</keyword>
<dbReference type="PANTHER" id="PTHR43840:SF15">
    <property type="entry name" value="MITOCHONDRIAL METAL TRANSPORTER 1-RELATED"/>
    <property type="match status" value="1"/>
</dbReference>
<keyword evidence="3" id="KW-0813">Transport</keyword>
<dbReference type="SUPFAM" id="SSF161111">
    <property type="entry name" value="Cation efflux protein transmembrane domain-like"/>
    <property type="match status" value="1"/>
</dbReference>
<dbReference type="InterPro" id="IPR058533">
    <property type="entry name" value="Cation_efflux_TM"/>
</dbReference>
<proteinExistence type="inferred from homology"/>
<gene>
    <name evidence="10" type="ORF">A8806_101470</name>
</gene>
<dbReference type="Proteomes" id="UP000245845">
    <property type="component" value="Unassembled WGS sequence"/>
</dbReference>
<dbReference type="GO" id="GO:0008324">
    <property type="term" value="F:monoatomic cation transmembrane transporter activity"/>
    <property type="evidence" value="ECO:0007669"/>
    <property type="project" value="InterPro"/>
</dbReference>
<dbReference type="InterPro" id="IPR036837">
    <property type="entry name" value="Cation_efflux_CTD_sf"/>
</dbReference>
<feature type="domain" description="Cation efflux protein cytoplasmic" evidence="9">
    <location>
        <begin position="221"/>
        <end position="297"/>
    </location>
</feature>
<dbReference type="EMBL" id="QGDL01000001">
    <property type="protein sequence ID" value="PWJ32182.1"/>
    <property type="molecule type" value="Genomic_DNA"/>
</dbReference>
<keyword evidence="5 7" id="KW-1133">Transmembrane helix</keyword>
<comment type="subcellular location">
    <subcellularLocation>
        <location evidence="1">Membrane</location>
        <topology evidence="1">Multi-pass membrane protein</topology>
    </subcellularLocation>
</comment>
<dbReference type="PANTHER" id="PTHR43840">
    <property type="entry name" value="MITOCHONDRIAL METAL TRANSPORTER 1-RELATED"/>
    <property type="match status" value="1"/>
</dbReference>
<sequence length="308" mass="33282">MAHNTENIQTEGTRIAMRVSKVSIGVNIALSAFKLAAGLIAHSGAMLSDAIHSASDVFSTVIVMIGVTISGKKSDKEHPYGHERMECVASILLAVVLFATGAGIGISGIQKIASGNLESASAPGRMALIAAVISILVKEWMYWYTRAAAKKINSGALMADAWHHRSDALSSIGAFAGIFGARLGFPVLDPLASVVICVFIGKAAWDIFQDAMNKMVDKSCDDRTIQQIRQAVLENRGVEKIDTIRTRMFGARAYVDIEIAADENLTLREAHGIAEEVHTRVEEQFPEVKHCMVHVNPLTKKEILEIDG</sequence>
<feature type="transmembrane region" description="Helical" evidence="7">
    <location>
        <begin position="50"/>
        <end position="67"/>
    </location>
</feature>
<evidence type="ECO:0000256" key="6">
    <source>
        <dbReference type="ARBA" id="ARBA00023136"/>
    </source>
</evidence>
<dbReference type="RefSeq" id="WP_109729542.1">
    <property type="nucleotide sequence ID" value="NZ_BAAACK010000007.1"/>
</dbReference>
<comment type="caution">
    <text evidence="10">The sequence shown here is derived from an EMBL/GenBank/DDBJ whole genome shotgun (WGS) entry which is preliminary data.</text>
</comment>
<dbReference type="Pfam" id="PF01545">
    <property type="entry name" value="Cation_efflux"/>
    <property type="match status" value="1"/>
</dbReference>